<dbReference type="PANTHER" id="PTHR31465:SF9">
    <property type="entry name" value="SPHINGOID LONG-CHAIN BASE TRANSPORTER RSB1"/>
    <property type="match status" value="1"/>
</dbReference>
<dbReference type="GO" id="GO:0000324">
    <property type="term" value="C:fungal-type vacuole"/>
    <property type="evidence" value="ECO:0007669"/>
    <property type="project" value="TreeGrafter"/>
</dbReference>
<evidence type="ECO:0000256" key="3">
    <source>
        <dbReference type="ARBA" id="ARBA00022989"/>
    </source>
</evidence>
<protein>
    <submittedName>
        <fullName evidence="6">RTA-like protein</fullName>
    </submittedName>
</protein>
<feature type="transmembrane region" description="Helical" evidence="5">
    <location>
        <begin position="220"/>
        <end position="238"/>
    </location>
</feature>
<dbReference type="AlphaFoldDB" id="A0AB34FNN7"/>
<feature type="transmembrane region" description="Helical" evidence="5">
    <location>
        <begin position="258"/>
        <end position="283"/>
    </location>
</feature>
<feature type="transmembrane region" description="Helical" evidence="5">
    <location>
        <begin position="75"/>
        <end position="94"/>
    </location>
</feature>
<dbReference type="PANTHER" id="PTHR31465">
    <property type="entry name" value="PROTEIN RTA1-RELATED"/>
    <property type="match status" value="1"/>
</dbReference>
<dbReference type="InterPro" id="IPR007568">
    <property type="entry name" value="RTA1"/>
</dbReference>
<comment type="caution">
    <text evidence="6">The sequence shown here is derived from an EMBL/GenBank/DDBJ whole genome shotgun (WGS) entry which is preliminary data.</text>
</comment>
<dbReference type="Pfam" id="PF04479">
    <property type="entry name" value="RTA1"/>
    <property type="match status" value="1"/>
</dbReference>
<keyword evidence="3 5" id="KW-1133">Transmembrane helix</keyword>
<organism evidence="6 7">
    <name type="scientific">Purpureocillium lavendulum</name>
    <dbReference type="NCBI Taxonomy" id="1247861"/>
    <lineage>
        <taxon>Eukaryota</taxon>
        <taxon>Fungi</taxon>
        <taxon>Dikarya</taxon>
        <taxon>Ascomycota</taxon>
        <taxon>Pezizomycotina</taxon>
        <taxon>Sordariomycetes</taxon>
        <taxon>Hypocreomycetidae</taxon>
        <taxon>Hypocreales</taxon>
        <taxon>Ophiocordycipitaceae</taxon>
        <taxon>Purpureocillium</taxon>
    </lineage>
</organism>
<evidence type="ECO:0000256" key="4">
    <source>
        <dbReference type="ARBA" id="ARBA00023136"/>
    </source>
</evidence>
<evidence type="ECO:0000313" key="6">
    <source>
        <dbReference type="EMBL" id="KAJ6441088.1"/>
    </source>
</evidence>
<evidence type="ECO:0000256" key="1">
    <source>
        <dbReference type="ARBA" id="ARBA00004141"/>
    </source>
</evidence>
<dbReference type="EMBL" id="JAQHRD010000005">
    <property type="protein sequence ID" value="KAJ6441088.1"/>
    <property type="molecule type" value="Genomic_DNA"/>
</dbReference>
<feature type="transmembrane region" description="Helical" evidence="5">
    <location>
        <begin position="179"/>
        <end position="199"/>
    </location>
</feature>
<evidence type="ECO:0000256" key="5">
    <source>
        <dbReference type="SAM" id="Phobius"/>
    </source>
</evidence>
<name>A0AB34FNN7_9HYPO</name>
<feature type="transmembrane region" description="Helical" evidence="5">
    <location>
        <begin position="143"/>
        <end position="167"/>
    </location>
</feature>
<proteinExistence type="predicted"/>
<evidence type="ECO:0000256" key="2">
    <source>
        <dbReference type="ARBA" id="ARBA00022692"/>
    </source>
</evidence>
<gene>
    <name evidence="6" type="ORF">O9K51_06882</name>
</gene>
<reference evidence="6" key="1">
    <citation type="submission" date="2023-01" db="EMBL/GenBank/DDBJ databases">
        <title>The growth and conidiation of Purpureocillium lavendulum are regulated by nitrogen source and histone H3K14 acetylation.</title>
        <authorList>
            <person name="Tang P."/>
            <person name="Han J."/>
            <person name="Zhang C."/>
            <person name="Tang P."/>
            <person name="Qi F."/>
            <person name="Zhang K."/>
            <person name="Liang L."/>
        </authorList>
    </citation>
    <scope>NUCLEOTIDE SEQUENCE</scope>
    <source>
        <strain evidence="6">YMF1.00683</strain>
    </source>
</reference>
<comment type="subcellular location">
    <subcellularLocation>
        <location evidence="1">Membrane</location>
        <topology evidence="1">Multi-pass membrane protein</topology>
    </subcellularLocation>
</comment>
<keyword evidence="4 5" id="KW-0472">Membrane</keyword>
<keyword evidence="7" id="KW-1185">Reference proteome</keyword>
<evidence type="ECO:0000313" key="7">
    <source>
        <dbReference type="Proteomes" id="UP001163105"/>
    </source>
</evidence>
<dbReference type="GO" id="GO:0005886">
    <property type="term" value="C:plasma membrane"/>
    <property type="evidence" value="ECO:0007669"/>
    <property type="project" value="TreeGrafter"/>
</dbReference>
<feature type="transmembrane region" description="Helical" evidence="5">
    <location>
        <begin position="44"/>
        <end position="63"/>
    </location>
</feature>
<dbReference type="Proteomes" id="UP001163105">
    <property type="component" value="Unassembled WGS sequence"/>
</dbReference>
<feature type="transmembrane region" description="Helical" evidence="5">
    <location>
        <begin position="100"/>
        <end position="123"/>
    </location>
</feature>
<keyword evidence="2 5" id="KW-0812">Transmembrane</keyword>
<sequence>MPMSSTSSPPALPSGLIAFGPDANCTLADCPIEWSVYQYRPSLAANITFLALFAIAGLVHIYLGIKWRSWGFMSFMIFGCLVEMIGYVGRIILYNNPFSFGGFMIQIVFITTGPVFYTAAIYITLSKTIVHLAPHLSRFKPKLFYWIFIPADLVCLVLQAAGGAMSTTSSGSSDTGVDVAMAGLALQVAVLSIFSALFGDYMFRYTRDPSTPRLTTRMRVFFSGLSLAIVLILGRSIYRCYELSKGYQNSDLITDQGLFIGLEGVLIVVAVFALCFGHPGLFFSPKARMQPSSSNSDVEK</sequence>
<accession>A0AB34FNN7</accession>